<dbReference type="Proteomes" id="UP000828390">
    <property type="component" value="Unassembled WGS sequence"/>
</dbReference>
<comment type="subcellular location">
    <subcellularLocation>
        <location evidence="1">Mitochondrion</location>
    </subcellularLocation>
</comment>
<dbReference type="InterPro" id="IPR040008">
    <property type="entry name" value="Ribosomal_mL46"/>
</dbReference>
<keyword evidence="6" id="KW-0687">Ribonucleoprotein</keyword>
<evidence type="ECO:0000313" key="11">
    <source>
        <dbReference type="Proteomes" id="UP000828390"/>
    </source>
</evidence>
<feature type="domain" description="Nudix hydrolase" evidence="9">
    <location>
        <begin position="135"/>
        <end position="276"/>
    </location>
</feature>
<dbReference type="Pfam" id="PF11788">
    <property type="entry name" value="MRP-L46"/>
    <property type="match status" value="1"/>
</dbReference>
<evidence type="ECO:0000259" key="9">
    <source>
        <dbReference type="PROSITE" id="PS51462"/>
    </source>
</evidence>
<dbReference type="OrthoDB" id="194611at2759"/>
<dbReference type="InterPro" id="IPR033650">
    <property type="entry name" value="Ribosomal_mL46_NUDIX"/>
</dbReference>
<evidence type="ECO:0000256" key="4">
    <source>
        <dbReference type="ARBA" id="ARBA00022980"/>
    </source>
</evidence>
<accession>A0A9D4K8G2</accession>
<reference evidence="10" key="2">
    <citation type="submission" date="2020-11" db="EMBL/GenBank/DDBJ databases">
        <authorList>
            <person name="McCartney M.A."/>
            <person name="Auch B."/>
            <person name="Kono T."/>
            <person name="Mallez S."/>
            <person name="Becker A."/>
            <person name="Gohl D.M."/>
            <person name="Silverstein K.A.T."/>
            <person name="Koren S."/>
            <person name="Bechman K.B."/>
            <person name="Herman A."/>
            <person name="Abrahante J.E."/>
            <person name="Garbe J."/>
        </authorList>
    </citation>
    <scope>NUCLEOTIDE SEQUENCE</scope>
    <source>
        <strain evidence="10">Duluth1</strain>
        <tissue evidence="10">Whole animal</tissue>
    </source>
</reference>
<reference evidence="10" key="1">
    <citation type="journal article" date="2019" name="bioRxiv">
        <title>The Genome of the Zebra Mussel, Dreissena polymorpha: A Resource for Invasive Species Research.</title>
        <authorList>
            <person name="McCartney M.A."/>
            <person name="Auch B."/>
            <person name="Kono T."/>
            <person name="Mallez S."/>
            <person name="Zhang Y."/>
            <person name="Obille A."/>
            <person name="Becker A."/>
            <person name="Abrahante J.E."/>
            <person name="Garbe J."/>
            <person name="Badalamenti J.P."/>
            <person name="Herman A."/>
            <person name="Mangelson H."/>
            <person name="Liachko I."/>
            <person name="Sullivan S."/>
            <person name="Sone E.D."/>
            <person name="Koren S."/>
            <person name="Silverstein K.A.T."/>
            <person name="Beckman K.B."/>
            <person name="Gohl D.M."/>
        </authorList>
    </citation>
    <scope>NUCLEOTIDE SEQUENCE</scope>
    <source>
        <strain evidence="10">Duluth1</strain>
        <tissue evidence="10">Whole animal</tissue>
    </source>
</reference>
<gene>
    <name evidence="10" type="ORF">DPMN_108112</name>
</gene>
<dbReference type="EMBL" id="JAIWYP010000004">
    <property type="protein sequence ID" value="KAH3834777.1"/>
    <property type="molecule type" value="Genomic_DNA"/>
</dbReference>
<evidence type="ECO:0000256" key="3">
    <source>
        <dbReference type="ARBA" id="ARBA00022946"/>
    </source>
</evidence>
<evidence type="ECO:0000256" key="2">
    <source>
        <dbReference type="ARBA" id="ARBA00009070"/>
    </source>
</evidence>
<sequence length="278" mass="32280">MAAPLPVITFSRILNKNVLGFLRCGCRHASASAVSSNKKWQLHSAVCLQRYPRVIKPPTDLEQKYKEIMGRIELRKSLLSDYELDLVAEKHMFEKMKTMTDDEKKKLLAERSLLTMAEQLDVWTKELDNFKLADKLTDADKTGDETTVNQKLDEKLVLIVRQNWPGSETKCWTFPQGCRREGESMREAAERTLMTCCGEDVDAMFVGNAPCGYYQYQLPFRCKPDYGVKTFFFKANYTAGEVMPTDLISEWKWVRYDELPSYFQSTYLRRVRQFLIPS</sequence>
<dbReference type="GO" id="GO:0005743">
    <property type="term" value="C:mitochondrial inner membrane"/>
    <property type="evidence" value="ECO:0007669"/>
    <property type="project" value="UniProtKB-ARBA"/>
</dbReference>
<comment type="similarity">
    <text evidence="2">Belongs to the mitochondrion-specific ribosomal protein mL46 family.</text>
</comment>
<keyword evidence="5" id="KW-0496">Mitochondrion</keyword>
<evidence type="ECO:0000256" key="7">
    <source>
        <dbReference type="ARBA" id="ARBA00035190"/>
    </source>
</evidence>
<dbReference type="PANTHER" id="PTHR13124">
    <property type="entry name" value="39S RIBOSOMAL PROTEIN L46, MITOCHONDRIAL PRECURSOR-RELATED"/>
    <property type="match status" value="1"/>
</dbReference>
<evidence type="ECO:0000256" key="1">
    <source>
        <dbReference type="ARBA" id="ARBA00004173"/>
    </source>
</evidence>
<dbReference type="AlphaFoldDB" id="A0A9D4K8G2"/>
<evidence type="ECO:0000256" key="8">
    <source>
        <dbReference type="ARBA" id="ARBA00035534"/>
    </source>
</evidence>
<dbReference type="InterPro" id="IPR015797">
    <property type="entry name" value="NUDIX_hydrolase-like_dom_sf"/>
</dbReference>
<name>A0A9D4K8G2_DREPO</name>
<evidence type="ECO:0000313" key="10">
    <source>
        <dbReference type="EMBL" id="KAH3834777.1"/>
    </source>
</evidence>
<keyword evidence="3" id="KW-0809">Transit peptide</keyword>
<dbReference type="PANTHER" id="PTHR13124:SF12">
    <property type="entry name" value="LARGE RIBOSOMAL SUBUNIT PROTEIN ML46"/>
    <property type="match status" value="1"/>
</dbReference>
<protein>
    <recommendedName>
        <fullName evidence="7">Large ribosomal subunit protein mL46</fullName>
    </recommendedName>
    <alternativeName>
        <fullName evidence="8">39S ribosomal protein L46, mitochondrial</fullName>
    </alternativeName>
</protein>
<evidence type="ECO:0000256" key="6">
    <source>
        <dbReference type="ARBA" id="ARBA00023274"/>
    </source>
</evidence>
<evidence type="ECO:0000256" key="5">
    <source>
        <dbReference type="ARBA" id="ARBA00023128"/>
    </source>
</evidence>
<dbReference type="GO" id="GO:0003735">
    <property type="term" value="F:structural constituent of ribosome"/>
    <property type="evidence" value="ECO:0007669"/>
    <property type="project" value="InterPro"/>
</dbReference>
<dbReference type="InterPro" id="IPR021757">
    <property type="entry name" value="Ribosomal_mL46_N"/>
</dbReference>
<keyword evidence="4" id="KW-0689">Ribosomal protein</keyword>
<dbReference type="SUPFAM" id="SSF55811">
    <property type="entry name" value="Nudix"/>
    <property type="match status" value="1"/>
</dbReference>
<dbReference type="FunFam" id="3.90.79.10:FF:000018">
    <property type="entry name" value="39S ribosomal protein L46, mitochondrial"/>
    <property type="match status" value="1"/>
</dbReference>
<dbReference type="Gene3D" id="3.90.79.10">
    <property type="entry name" value="Nucleoside Triphosphate Pyrophosphohydrolase"/>
    <property type="match status" value="1"/>
</dbReference>
<dbReference type="PROSITE" id="PS51462">
    <property type="entry name" value="NUDIX"/>
    <property type="match status" value="1"/>
</dbReference>
<dbReference type="Pfam" id="PF00293">
    <property type="entry name" value="NUDIX"/>
    <property type="match status" value="1"/>
</dbReference>
<dbReference type="CDD" id="cd04661">
    <property type="entry name" value="NUDIX_MRP_L46"/>
    <property type="match status" value="1"/>
</dbReference>
<proteinExistence type="inferred from homology"/>
<dbReference type="GO" id="GO:0005762">
    <property type="term" value="C:mitochondrial large ribosomal subunit"/>
    <property type="evidence" value="ECO:0007669"/>
    <property type="project" value="TreeGrafter"/>
</dbReference>
<keyword evidence="11" id="KW-1185">Reference proteome</keyword>
<organism evidence="10 11">
    <name type="scientific">Dreissena polymorpha</name>
    <name type="common">Zebra mussel</name>
    <name type="synonym">Mytilus polymorpha</name>
    <dbReference type="NCBI Taxonomy" id="45954"/>
    <lineage>
        <taxon>Eukaryota</taxon>
        <taxon>Metazoa</taxon>
        <taxon>Spiralia</taxon>
        <taxon>Lophotrochozoa</taxon>
        <taxon>Mollusca</taxon>
        <taxon>Bivalvia</taxon>
        <taxon>Autobranchia</taxon>
        <taxon>Heteroconchia</taxon>
        <taxon>Euheterodonta</taxon>
        <taxon>Imparidentia</taxon>
        <taxon>Neoheterodontei</taxon>
        <taxon>Myida</taxon>
        <taxon>Dreissenoidea</taxon>
        <taxon>Dreissenidae</taxon>
        <taxon>Dreissena</taxon>
    </lineage>
</organism>
<dbReference type="InterPro" id="IPR000086">
    <property type="entry name" value="NUDIX_hydrolase_dom"/>
</dbReference>
<comment type="caution">
    <text evidence="10">The sequence shown here is derived from an EMBL/GenBank/DDBJ whole genome shotgun (WGS) entry which is preliminary data.</text>
</comment>